<keyword evidence="2" id="KW-1185">Reference proteome</keyword>
<sequence>ANVHLHWSSASAVAWASAKGCGTEAIALLGGRGTLPVAQDAKRGTTQRRAIAAFPALTHTRT</sequence>
<organism evidence="1 2">
    <name type="scientific">Datura stramonium</name>
    <name type="common">Jimsonweed</name>
    <name type="synonym">Common thornapple</name>
    <dbReference type="NCBI Taxonomy" id="4076"/>
    <lineage>
        <taxon>Eukaryota</taxon>
        <taxon>Viridiplantae</taxon>
        <taxon>Streptophyta</taxon>
        <taxon>Embryophyta</taxon>
        <taxon>Tracheophyta</taxon>
        <taxon>Spermatophyta</taxon>
        <taxon>Magnoliopsida</taxon>
        <taxon>eudicotyledons</taxon>
        <taxon>Gunneridae</taxon>
        <taxon>Pentapetalae</taxon>
        <taxon>asterids</taxon>
        <taxon>lamiids</taxon>
        <taxon>Solanales</taxon>
        <taxon>Solanaceae</taxon>
        <taxon>Solanoideae</taxon>
        <taxon>Datureae</taxon>
        <taxon>Datura</taxon>
    </lineage>
</organism>
<accession>A0ABS8WMN3</accession>
<protein>
    <submittedName>
        <fullName evidence="1">Uncharacterized protein</fullName>
    </submittedName>
</protein>
<gene>
    <name evidence="1" type="ORF">HAX54_047993</name>
</gene>
<comment type="caution">
    <text evidence="1">The sequence shown here is derived from an EMBL/GenBank/DDBJ whole genome shotgun (WGS) entry which is preliminary data.</text>
</comment>
<evidence type="ECO:0000313" key="1">
    <source>
        <dbReference type="EMBL" id="MCE3050750.1"/>
    </source>
</evidence>
<evidence type="ECO:0000313" key="2">
    <source>
        <dbReference type="Proteomes" id="UP000823775"/>
    </source>
</evidence>
<feature type="non-terminal residue" evidence="1">
    <location>
        <position position="1"/>
    </location>
</feature>
<reference evidence="1 2" key="1">
    <citation type="journal article" date="2021" name="BMC Genomics">
        <title>Datura genome reveals duplications of psychoactive alkaloid biosynthetic genes and high mutation rate following tissue culture.</title>
        <authorList>
            <person name="Rajewski A."/>
            <person name="Carter-House D."/>
            <person name="Stajich J."/>
            <person name="Litt A."/>
        </authorList>
    </citation>
    <scope>NUCLEOTIDE SEQUENCE [LARGE SCALE GENOMIC DNA]</scope>
    <source>
        <strain evidence="1">AR-01</strain>
    </source>
</reference>
<dbReference type="Proteomes" id="UP000823775">
    <property type="component" value="Unassembled WGS sequence"/>
</dbReference>
<name>A0ABS8WMN3_DATST</name>
<feature type="non-terminal residue" evidence="1">
    <location>
        <position position="62"/>
    </location>
</feature>
<proteinExistence type="predicted"/>
<dbReference type="EMBL" id="JACEIK010007879">
    <property type="protein sequence ID" value="MCE3050750.1"/>
    <property type="molecule type" value="Genomic_DNA"/>
</dbReference>